<evidence type="ECO:0000256" key="3">
    <source>
        <dbReference type="ARBA" id="ARBA00022448"/>
    </source>
</evidence>
<protein>
    <submittedName>
        <fullName evidence="9">Auxin efflux carrier</fullName>
    </submittedName>
</protein>
<accession>A0A174C2F3</accession>
<keyword evidence="6 8" id="KW-1133">Transmembrane helix</keyword>
<evidence type="ECO:0000313" key="10">
    <source>
        <dbReference type="Proteomes" id="UP000095706"/>
    </source>
</evidence>
<proteinExistence type="inferred from homology"/>
<evidence type="ECO:0000256" key="8">
    <source>
        <dbReference type="SAM" id="Phobius"/>
    </source>
</evidence>
<evidence type="ECO:0000256" key="4">
    <source>
        <dbReference type="ARBA" id="ARBA00022475"/>
    </source>
</evidence>
<keyword evidence="5 8" id="KW-0812">Transmembrane</keyword>
<evidence type="ECO:0000256" key="5">
    <source>
        <dbReference type="ARBA" id="ARBA00022692"/>
    </source>
</evidence>
<keyword evidence="7 8" id="KW-0472">Membrane</keyword>
<dbReference type="AlphaFoldDB" id="A0A174C2F3"/>
<keyword evidence="4" id="KW-1003">Cell membrane</keyword>
<dbReference type="InterPro" id="IPR004776">
    <property type="entry name" value="Mem_transp_PIN-like"/>
</dbReference>
<evidence type="ECO:0000256" key="1">
    <source>
        <dbReference type="ARBA" id="ARBA00004651"/>
    </source>
</evidence>
<feature type="transmembrane region" description="Helical" evidence="8">
    <location>
        <begin position="220"/>
        <end position="239"/>
    </location>
</feature>
<dbReference type="Pfam" id="PF03547">
    <property type="entry name" value="Mem_trans"/>
    <property type="match status" value="2"/>
</dbReference>
<feature type="transmembrane region" description="Helical" evidence="8">
    <location>
        <begin position="37"/>
        <end position="55"/>
    </location>
</feature>
<evidence type="ECO:0000256" key="6">
    <source>
        <dbReference type="ARBA" id="ARBA00022989"/>
    </source>
</evidence>
<dbReference type="Proteomes" id="UP000095706">
    <property type="component" value="Unassembled WGS sequence"/>
</dbReference>
<keyword evidence="3" id="KW-0813">Transport</keyword>
<evidence type="ECO:0000256" key="2">
    <source>
        <dbReference type="ARBA" id="ARBA00010145"/>
    </source>
</evidence>
<reference evidence="9 10" key="1">
    <citation type="submission" date="2015-09" db="EMBL/GenBank/DDBJ databases">
        <authorList>
            <consortium name="Pathogen Informatics"/>
        </authorList>
    </citation>
    <scope>NUCLEOTIDE SEQUENCE [LARGE SCALE GENOMIC DNA]</scope>
    <source>
        <strain evidence="9 10">2789STDY5608849</strain>
    </source>
</reference>
<comment type="subcellular location">
    <subcellularLocation>
        <location evidence="1">Cell membrane</location>
        <topology evidence="1">Multi-pass membrane protein</topology>
    </subcellularLocation>
</comment>
<organism evidence="9 10">
    <name type="scientific">Fusicatenibacter saccharivorans</name>
    <dbReference type="NCBI Taxonomy" id="1150298"/>
    <lineage>
        <taxon>Bacteria</taxon>
        <taxon>Bacillati</taxon>
        <taxon>Bacillota</taxon>
        <taxon>Clostridia</taxon>
        <taxon>Lachnospirales</taxon>
        <taxon>Lachnospiraceae</taxon>
        <taxon>Fusicatenibacter</taxon>
    </lineage>
</organism>
<evidence type="ECO:0000313" key="9">
    <source>
        <dbReference type="EMBL" id="CUO07562.1"/>
    </source>
</evidence>
<feature type="transmembrane region" description="Helical" evidence="8">
    <location>
        <begin position="189"/>
        <end position="208"/>
    </location>
</feature>
<dbReference type="PANTHER" id="PTHR36838">
    <property type="entry name" value="AUXIN EFFLUX CARRIER FAMILY PROTEIN"/>
    <property type="match status" value="1"/>
</dbReference>
<sequence length="310" mass="34184">MTISILLAQQIAQLFLMIFMGFLIVKAGLLKDEDSKVLSKIVLYLIIPCVILNAFQVDYTPETVRGLLVAFAASLLMQVVLLFAILALGRVFHLDAVEITSVYYSNSGNLIVPLVTAVLGAEWVLYSCVYMSVQLVFFWTHCKKVISREASYDWKKIVLNLNIISIFVGILLFFTGIRLPALVNNTLHSVGSMVGPASMIVTGMLFAGMDFRQIFANKRIYFVTFLRLIAVPLMALVLLKLSHLADLSADGPTLILIVFLAIITPSASTVTQMCQVYGNDSRYASAINVVTTLASIVTMPLMVMLLQMVI</sequence>
<evidence type="ECO:0000256" key="7">
    <source>
        <dbReference type="ARBA" id="ARBA00023136"/>
    </source>
</evidence>
<dbReference type="PANTHER" id="PTHR36838:SF1">
    <property type="entry name" value="SLR1864 PROTEIN"/>
    <property type="match status" value="1"/>
</dbReference>
<dbReference type="RefSeq" id="WP_055227067.1">
    <property type="nucleotide sequence ID" value="NZ_CAXSRP010000003.1"/>
</dbReference>
<gene>
    <name evidence="9" type="ORF">ERS852406_01222</name>
</gene>
<name>A0A174C2F3_9FIRM</name>
<feature type="transmembrane region" description="Helical" evidence="8">
    <location>
        <begin position="7"/>
        <end position="25"/>
    </location>
</feature>
<feature type="transmembrane region" description="Helical" evidence="8">
    <location>
        <begin position="283"/>
        <end position="306"/>
    </location>
</feature>
<feature type="transmembrane region" description="Helical" evidence="8">
    <location>
        <begin position="157"/>
        <end position="177"/>
    </location>
</feature>
<feature type="transmembrane region" description="Helical" evidence="8">
    <location>
        <begin position="251"/>
        <end position="271"/>
    </location>
</feature>
<feature type="transmembrane region" description="Helical" evidence="8">
    <location>
        <begin position="111"/>
        <end position="137"/>
    </location>
</feature>
<dbReference type="GO" id="GO:0055085">
    <property type="term" value="P:transmembrane transport"/>
    <property type="evidence" value="ECO:0007669"/>
    <property type="project" value="InterPro"/>
</dbReference>
<comment type="similarity">
    <text evidence="2">Belongs to the auxin efflux carrier (TC 2.A.69) family.</text>
</comment>
<dbReference type="InterPro" id="IPR038770">
    <property type="entry name" value="Na+/solute_symporter_sf"/>
</dbReference>
<feature type="transmembrane region" description="Helical" evidence="8">
    <location>
        <begin position="67"/>
        <end position="91"/>
    </location>
</feature>
<dbReference type="Gene3D" id="1.20.1530.20">
    <property type="match status" value="1"/>
</dbReference>
<dbReference type="GO" id="GO:0005886">
    <property type="term" value="C:plasma membrane"/>
    <property type="evidence" value="ECO:0007669"/>
    <property type="project" value="UniProtKB-SubCell"/>
</dbReference>
<dbReference type="EMBL" id="CYYV01000005">
    <property type="protein sequence ID" value="CUO07562.1"/>
    <property type="molecule type" value="Genomic_DNA"/>
</dbReference>